<feature type="transmembrane region" description="Helical" evidence="10">
    <location>
        <begin position="168"/>
        <end position="187"/>
    </location>
</feature>
<evidence type="ECO:0000256" key="3">
    <source>
        <dbReference type="ARBA" id="ARBA00022475"/>
    </source>
</evidence>
<keyword evidence="3" id="KW-1003">Cell membrane</keyword>
<feature type="transmembrane region" description="Helical" evidence="10">
    <location>
        <begin position="412"/>
        <end position="435"/>
    </location>
</feature>
<comment type="subcellular location">
    <subcellularLocation>
        <location evidence="2">Cell membrane</location>
        <topology evidence="2">Multi-pass membrane protein</topology>
    </subcellularLocation>
</comment>
<dbReference type="GO" id="GO:1903425">
    <property type="term" value="F:fluoride transmembrane transporter activity"/>
    <property type="evidence" value="ECO:0007669"/>
    <property type="project" value="TreeGrafter"/>
</dbReference>
<dbReference type="FunCoup" id="A0A317XLA8">
    <property type="interactions" value="32"/>
</dbReference>
<organism evidence="11 12">
    <name type="scientific">Testicularia cyperi</name>
    <dbReference type="NCBI Taxonomy" id="1882483"/>
    <lineage>
        <taxon>Eukaryota</taxon>
        <taxon>Fungi</taxon>
        <taxon>Dikarya</taxon>
        <taxon>Basidiomycota</taxon>
        <taxon>Ustilaginomycotina</taxon>
        <taxon>Ustilaginomycetes</taxon>
        <taxon>Ustilaginales</taxon>
        <taxon>Anthracoideaceae</taxon>
        <taxon>Testicularia</taxon>
    </lineage>
</organism>
<feature type="region of interest" description="Disordered" evidence="9">
    <location>
        <begin position="46"/>
        <end position="96"/>
    </location>
</feature>
<feature type="transmembrane region" description="Helical" evidence="10">
    <location>
        <begin position="236"/>
        <end position="259"/>
    </location>
</feature>
<dbReference type="STRING" id="1882483.A0A317XLA8"/>
<keyword evidence="4 10" id="KW-0812">Transmembrane</keyword>
<name>A0A317XLA8_9BASI</name>
<evidence type="ECO:0000256" key="4">
    <source>
        <dbReference type="ARBA" id="ARBA00022692"/>
    </source>
</evidence>
<evidence type="ECO:0008006" key="13">
    <source>
        <dbReference type="Google" id="ProtNLM"/>
    </source>
</evidence>
<evidence type="ECO:0000313" key="12">
    <source>
        <dbReference type="Proteomes" id="UP000246740"/>
    </source>
</evidence>
<evidence type="ECO:0000256" key="8">
    <source>
        <dbReference type="ARBA" id="ARBA00035585"/>
    </source>
</evidence>
<feature type="transmembrane region" description="Helical" evidence="10">
    <location>
        <begin position="207"/>
        <end position="224"/>
    </location>
</feature>
<comment type="catalytic activity">
    <reaction evidence="8">
        <text>fluoride(in) = fluoride(out)</text>
        <dbReference type="Rhea" id="RHEA:76159"/>
        <dbReference type="ChEBI" id="CHEBI:17051"/>
    </reaction>
    <physiologicalReaction direction="left-to-right" evidence="8">
        <dbReference type="Rhea" id="RHEA:76160"/>
    </physiologicalReaction>
</comment>
<dbReference type="PANTHER" id="PTHR28259">
    <property type="entry name" value="FLUORIDE EXPORT PROTEIN 1-RELATED"/>
    <property type="match status" value="1"/>
</dbReference>
<evidence type="ECO:0000256" key="6">
    <source>
        <dbReference type="ARBA" id="ARBA00023136"/>
    </source>
</evidence>
<feature type="transmembrane region" description="Helical" evidence="10">
    <location>
        <begin position="353"/>
        <end position="378"/>
    </location>
</feature>
<protein>
    <recommendedName>
        <fullName evidence="13">CRCB-domain-containing protein</fullName>
    </recommendedName>
</protein>
<reference evidence="11 12" key="1">
    <citation type="journal article" date="2018" name="Mol. Biol. Evol.">
        <title>Broad Genomic Sampling Reveals a Smut Pathogenic Ancestry of the Fungal Clade Ustilaginomycotina.</title>
        <authorList>
            <person name="Kijpornyongpan T."/>
            <person name="Mondo S.J."/>
            <person name="Barry K."/>
            <person name="Sandor L."/>
            <person name="Lee J."/>
            <person name="Lipzen A."/>
            <person name="Pangilinan J."/>
            <person name="LaButti K."/>
            <person name="Hainaut M."/>
            <person name="Henrissat B."/>
            <person name="Grigoriev I.V."/>
            <person name="Spatafora J.W."/>
            <person name="Aime M.C."/>
        </authorList>
    </citation>
    <scope>NUCLEOTIDE SEQUENCE [LARGE SCALE GENOMIC DNA]</scope>
    <source>
        <strain evidence="11 12">MCA 3645</strain>
    </source>
</reference>
<accession>A0A317XLA8</accession>
<feature type="compositionally biased region" description="Polar residues" evidence="9">
    <location>
        <begin position="129"/>
        <end position="146"/>
    </location>
</feature>
<evidence type="ECO:0000313" key="11">
    <source>
        <dbReference type="EMBL" id="PWY98619.1"/>
    </source>
</evidence>
<evidence type="ECO:0000256" key="1">
    <source>
        <dbReference type="ARBA" id="ARBA00002598"/>
    </source>
</evidence>
<sequence length="521" mass="54618">MSTSAGPSNEARMATHASILQERGATPALSHKTSVYSSAAETFASATDGEGYYTDARDSSSQIDFDPSDTLGDADAIATSSPSARVSRASSQDTARRYMADAPPVPLSVAALSQPAAHQSVGVEADPLPSTSGRPISDAETTSASPPDTEPGQQIEPRSASLARHHRVARYLAILGLLSFASIWGTLAREGLAALNTYDGQSVTPLVWAQAVGCLVMGLAVGSTNKKILEDTYPPVYIMVTTGFCGSVTTFSAWMLGVFRAFGNQYHYNRGGLHNVMDALTQTAVTLGMSLASLAAGICLSRTLSVERLLSAVPASAATRSPSVDAEEASKPRPSDSQGMVEKSSKKEPGDSLALDLSMCALGLAFWIASAILCALHAPFRRVTFGLVLSPPGAALRWYLSRFNSNAFSKRYALPLGTLAANLLGTALICAAFTASRAGSTPQSFSTGLTGCEALKGLQDGFCSCLSTVSTLAVELRTIRPVRKAVRYAVVSWTLAMLLCILLLGAPWWAIGMDGRCLGTI</sequence>
<dbReference type="PANTHER" id="PTHR28259:SF1">
    <property type="entry name" value="FLUORIDE EXPORT PROTEIN 1-RELATED"/>
    <property type="match status" value="1"/>
</dbReference>
<dbReference type="Pfam" id="PF02537">
    <property type="entry name" value="CRCB"/>
    <property type="match status" value="2"/>
</dbReference>
<feature type="region of interest" description="Disordered" evidence="9">
    <location>
        <begin position="118"/>
        <end position="160"/>
    </location>
</feature>
<feature type="transmembrane region" description="Helical" evidence="10">
    <location>
        <begin position="279"/>
        <end position="300"/>
    </location>
</feature>
<dbReference type="OrthoDB" id="409792at2759"/>
<evidence type="ECO:0000256" key="9">
    <source>
        <dbReference type="SAM" id="MobiDB-lite"/>
    </source>
</evidence>
<dbReference type="InParanoid" id="A0A317XLA8"/>
<evidence type="ECO:0000256" key="7">
    <source>
        <dbReference type="ARBA" id="ARBA00035120"/>
    </source>
</evidence>
<comment type="function">
    <text evidence="1">Fluoride channel required for the rapid expulsion of cytoplasmic fluoride.</text>
</comment>
<feature type="region of interest" description="Disordered" evidence="9">
    <location>
        <begin position="321"/>
        <end position="349"/>
    </location>
</feature>
<dbReference type="EMBL" id="KZ819198">
    <property type="protein sequence ID" value="PWY98619.1"/>
    <property type="molecule type" value="Genomic_DNA"/>
</dbReference>
<keyword evidence="6 10" id="KW-0472">Membrane</keyword>
<proteinExistence type="inferred from homology"/>
<dbReference type="AlphaFoldDB" id="A0A317XLA8"/>
<feature type="compositionally biased region" description="Low complexity" evidence="9">
    <location>
        <begin position="80"/>
        <end position="91"/>
    </location>
</feature>
<keyword evidence="5 10" id="KW-1133">Transmembrane helix</keyword>
<feature type="transmembrane region" description="Helical" evidence="10">
    <location>
        <begin position="490"/>
        <end position="511"/>
    </location>
</feature>
<evidence type="ECO:0000256" key="5">
    <source>
        <dbReference type="ARBA" id="ARBA00022989"/>
    </source>
</evidence>
<dbReference type="Proteomes" id="UP000246740">
    <property type="component" value="Unassembled WGS sequence"/>
</dbReference>
<evidence type="ECO:0000256" key="2">
    <source>
        <dbReference type="ARBA" id="ARBA00004651"/>
    </source>
</evidence>
<dbReference type="InterPro" id="IPR003691">
    <property type="entry name" value="FluC"/>
</dbReference>
<comment type="similarity">
    <text evidence="7">Belongs to the fluoride channel Fluc/FEX (TC 1.A.43) family.</text>
</comment>
<keyword evidence="12" id="KW-1185">Reference proteome</keyword>
<feature type="region of interest" description="Disordered" evidence="9">
    <location>
        <begin position="1"/>
        <end position="26"/>
    </location>
</feature>
<evidence type="ECO:0000256" key="10">
    <source>
        <dbReference type="SAM" id="Phobius"/>
    </source>
</evidence>
<dbReference type="GO" id="GO:0005886">
    <property type="term" value="C:plasma membrane"/>
    <property type="evidence" value="ECO:0007669"/>
    <property type="project" value="UniProtKB-SubCell"/>
</dbReference>
<gene>
    <name evidence="11" type="ORF">BCV70DRAFT_201939</name>
</gene>